<dbReference type="EMBL" id="DS268431">
    <property type="protein sequence ID" value="EFO96729.1"/>
    <property type="molecule type" value="Genomic_DNA"/>
</dbReference>
<name>E3MAI5_CAERE</name>
<reference evidence="1" key="1">
    <citation type="submission" date="2007-07" db="EMBL/GenBank/DDBJ databases">
        <title>PCAP assembly of the Caenorhabditis remanei genome.</title>
        <authorList>
            <consortium name="The Caenorhabditis remanei Sequencing Consortium"/>
            <person name="Wilson R.K."/>
        </authorList>
    </citation>
    <scope>NUCLEOTIDE SEQUENCE [LARGE SCALE GENOMIC DNA]</scope>
    <source>
        <strain evidence="1">PB4641</strain>
    </source>
</reference>
<dbReference type="Proteomes" id="UP000008281">
    <property type="component" value="Unassembled WGS sequence"/>
</dbReference>
<evidence type="ECO:0000313" key="1">
    <source>
        <dbReference type="EMBL" id="EFO96729.1"/>
    </source>
</evidence>
<dbReference type="HOGENOM" id="CLU_2887884_0_0_1"/>
<dbReference type="InParanoid" id="E3MAI5"/>
<sequence length="63" mass="7511">MYLFRNISRFQYGFLSNVCVLVHLSTLSRNIDCSSPIISLWTLFILTSERHLIVWITNFLFRN</sequence>
<organism evidence="2">
    <name type="scientific">Caenorhabditis remanei</name>
    <name type="common">Caenorhabditis vulgaris</name>
    <dbReference type="NCBI Taxonomy" id="31234"/>
    <lineage>
        <taxon>Eukaryota</taxon>
        <taxon>Metazoa</taxon>
        <taxon>Ecdysozoa</taxon>
        <taxon>Nematoda</taxon>
        <taxon>Chromadorea</taxon>
        <taxon>Rhabditida</taxon>
        <taxon>Rhabditina</taxon>
        <taxon>Rhabditomorpha</taxon>
        <taxon>Rhabditoidea</taxon>
        <taxon>Rhabditidae</taxon>
        <taxon>Peloderinae</taxon>
        <taxon>Caenorhabditis</taxon>
    </lineage>
</organism>
<gene>
    <name evidence="1" type="ORF">CRE_17280</name>
</gene>
<evidence type="ECO:0000313" key="2">
    <source>
        <dbReference type="Proteomes" id="UP000008281"/>
    </source>
</evidence>
<dbReference type="AlphaFoldDB" id="E3MAI5"/>
<accession>E3MAI5</accession>
<protein>
    <submittedName>
        <fullName evidence="1">Uncharacterized protein</fullName>
    </submittedName>
</protein>
<keyword evidence="2" id="KW-1185">Reference proteome</keyword>
<proteinExistence type="predicted"/>